<dbReference type="Proteomes" id="UP000184432">
    <property type="component" value="Unassembled WGS sequence"/>
</dbReference>
<dbReference type="Pfam" id="PF11138">
    <property type="entry name" value="DUF2911"/>
    <property type="match status" value="1"/>
</dbReference>
<evidence type="ECO:0008006" key="3">
    <source>
        <dbReference type="Google" id="ProtNLM"/>
    </source>
</evidence>
<protein>
    <recommendedName>
        <fullName evidence="3">DUF2911 domain-containing protein</fullName>
    </recommendedName>
</protein>
<dbReference type="InterPro" id="IPR021314">
    <property type="entry name" value="DUF2911"/>
</dbReference>
<gene>
    <name evidence="1" type="ORF">SAMN04488508_110136</name>
</gene>
<evidence type="ECO:0000313" key="1">
    <source>
        <dbReference type="EMBL" id="SHJ55355.1"/>
    </source>
</evidence>
<dbReference type="RefSeq" id="WP_073320648.1">
    <property type="nucleotide sequence ID" value="NZ_FQYP01000010.1"/>
</dbReference>
<reference evidence="2" key="1">
    <citation type="submission" date="2016-11" db="EMBL/GenBank/DDBJ databases">
        <authorList>
            <person name="Varghese N."/>
            <person name="Submissions S."/>
        </authorList>
    </citation>
    <scope>NUCLEOTIDE SEQUENCE [LARGE SCALE GENOMIC DNA]</scope>
    <source>
        <strain evidence="2">DSM 22623</strain>
    </source>
</reference>
<dbReference type="AlphaFoldDB" id="A0A1M6K8U7"/>
<keyword evidence="2" id="KW-1185">Reference proteome</keyword>
<dbReference type="OrthoDB" id="187854at2"/>
<name>A0A1M6K8U7_9FLAO</name>
<accession>A0A1M6K8U7</accession>
<evidence type="ECO:0000313" key="2">
    <source>
        <dbReference type="Proteomes" id="UP000184432"/>
    </source>
</evidence>
<sequence length="185" mass="21174">MSRSLKRVLLILAGLFIFGFAGLQLIKYNTKKHSPEEAFTHNAGNVNFEIYYNRPYKKDREIFGNLVPFGEVWRTGANEATTFTTDKDVMVDGTQLPAGTYTLWTIPNKDSWKVIFNNKMYDWGVSFNDGKATRDPQYDQLIVEVPVQPLLNVVEQFSIYFQNANGFTLMFLAWDQTAVAIPIKV</sequence>
<proteinExistence type="predicted"/>
<organism evidence="1 2">
    <name type="scientific">Aquimarina spongiae</name>
    <dbReference type="NCBI Taxonomy" id="570521"/>
    <lineage>
        <taxon>Bacteria</taxon>
        <taxon>Pseudomonadati</taxon>
        <taxon>Bacteroidota</taxon>
        <taxon>Flavobacteriia</taxon>
        <taxon>Flavobacteriales</taxon>
        <taxon>Flavobacteriaceae</taxon>
        <taxon>Aquimarina</taxon>
    </lineage>
</organism>
<dbReference type="EMBL" id="FQYP01000010">
    <property type="protein sequence ID" value="SHJ55355.1"/>
    <property type="molecule type" value="Genomic_DNA"/>
</dbReference>
<dbReference type="STRING" id="570521.SAMN04488508_110136"/>